<dbReference type="AlphaFoldDB" id="Q01PN1"/>
<dbReference type="InParanoid" id="Q01PN1"/>
<dbReference type="InterPro" id="IPR036365">
    <property type="entry name" value="PGBD-like_sf"/>
</dbReference>
<gene>
    <name evidence="3" type="ordered locus">Acid_7481</name>
</gene>
<dbReference type="Gene3D" id="1.10.101.10">
    <property type="entry name" value="PGBD-like superfamily/PGBD"/>
    <property type="match status" value="1"/>
</dbReference>
<dbReference type="InterPro" id="IPR036366">
    <property type="entry name" value="PGBDSf"/>
</dbReference>
<evidence type="ECO:0000313" key="3">
    <source>
        <dbReference type="EMBL" id="ABJ88389.1"/>
    </source>
</evidence>
<dbReference type="OrthoDB" id="1523598at2"/>
<feature type="domain" description="Peptidoglycan binding-like" evidence="1">
    <location>
        <begin position="199"/>
        <end position="239"/>
    </location>
</feature>
<proteinExistence type="predicted"/>
<dbReference type="EMBL" id="CP000473">
    <property type="protein sequence ID" value="ABJ88389.1"/>
    <property type="molecule type" value="Genomic_DNA"/>
</dbReference>
<feature type="domain" description="N-acetylmuramidase" evidence="2">
    <location>
        <begin position="28"/>
        <end position="190"/>
    </location>
</feature>
<dbReference type="KEGG" id="sus:Acid_7481"/>
<dbReference type="SUPFAM" id="SSF47090">
    <property type="entry name" value="PGBD-like"/>
    <property type="match status" value="1"/>
</dbReference>
<organism evidence="3">
    <name type="scientific">Solibacter usitatus (strain Ellin6076)</name>
    <dbReference type="NCBI Taxonomy" id="234267"/>
    <lineage>
        <taxon>Bacteria</taxon>
        <taxon>Pseudomonadati</taxon>
        <taxon>Acidobacteriota</taxon>
        <taxon>Terriglobia</taxon>
        <taxon>Bryobacterales</taxon>
        <taxon>Solibacteraceae</taxon>
        <taxon>Candidatus Solibacter</taxon>
    </lineage>
</organism>
<dbReference type="Pfam" id="PF01471">
    <property type="entry name" value="PG_binding_1"/>
    <property type="match status" value="1"/>
</dbReference>
<name>Q01PN1_SOLUE</name>
<dbReference type="eggNOG" id="COG3409">
    <property type="taxonomic scope" value="Bacteria"/>
</dbReference>
<accession>Q01PN1</accession>
<reference evidence="3" key="1">
    <citation type="submission" date="2006-10" db="EMBL/GenBank/DDBJ databases">
        <title>Complete sequence of Solibacter usitatus Ellin6076.</title>
        <authorList>
            <consortium name="US DOE Joint Genome Institute"/>
            <person name="Copeland A."/>
            <person name="Lucas S."/>
            <person name="Lapidus A."/>
            <person name="Barry K."/>
            <person name="Detter J.C."/>
            <person name="Glavina del Rio T."/>
            <person name="Hammon N."/>
            <person name="Israni S."/>
            <person name="Dalin E."/>
            <person name="Tice H."/>
            <person name="Pitluck S."/>
            <person name="Thompson L.S."/>
            <person name="Brettin T."/>
            <person name="Bruce D."/>
            <person name="Han C."/>
            <person name="Tapia R."/>
            <person name="Gilna P."/>
            <person name="Schmutz J."/>
            <person name="Larimer F."/>
            <person name="Land M."/>
            <person name="Hauser L."/>
            <person name="Kyrpides N."/>
            <person name="Mikhailova N."/>
            <person name="Janssen P.H."/>
            <person name="Kuske C.R."/>
            <person name="Richardson P."/>
        </authorList>
    </citation>
    <scope>NUCLEOTIDE SEQUENCE</scope>
    <source>
        <strain evidence="3">Ellin6076</strain>
    </source>
</reference>
<dbReference type="HOGENOM" id="CLU_057859_0_0_0"/>
<dbReference type="InterPro" id="IPR002477">
    <property type="entry name" value="Peptidoglycan-bd-like"/>
</dbReference>
<protein>
    <submittedName>
        <fullName evidence="3">Peptidoglycan-binding domain 1 protein</fullName>
    </submittedName>
</protein>
<dbReference type="InterPro" id="IPR024408">
    <property type="entry name" value="Muramidase"/>
</dbReference>
<evidence type="ECO:0000259" key="1">
    <source>
        <dbReference type="Pfam" id="PF01471"/>
    </source>
</evidence>
<dbReference type="STRING" id="234267.Acid_7481"/>
<dbReference type="Pfam" id="PF11860">
    <property type="entry name" value="Muramidase"/>
    <property type="match status" value="1"/>
</dbReference>
<sequence length="263" mass="27978">MADFVGASTPISAGGLDQATQLLGSGAAEIWTVLEVETKGFGYLPDRRPAILFERHFFHRLTCGRFDDQAPEISCSMPGGYLGGAKEYDRLAQAIALDRHAALSSASWGIGQIMGSNFAEAGFASVESMVSAMVQSEDGQLTAMARFVCSTGLGKPLASHDWEGFAKGYNGPSYARNQYDILLARHYQMFAAGPLPDIRVRQAQAILTFLDIDPGGVDGMIGKRTRAAVAQFRAANCLGNSDQIDDALIAALTAKLVCTTSGN</sequence>
<evidence type="ECO:0000259" key="2">
    <source>
        <dbReference type="Pfam" id="PF11860"/>
    </source>
</evidence>